<dbReference type="Pfam" id="PF13391">
    <property type="entry name" value="HNH_2"/>
    <property type="match status" value="1"/>
</dbReference>
<evidence type="ECO:0000313" key="2">
    <source>
        <dbReference type="EMBL" id="MBB3103737.1"/>
    </source>
</evidence>
<dbReference type="EMBL" id="JACHXI010000009">
    <property type="protein sequence ID" value="MBB3103737.1"/>
    <property type="molecule type" value="Genomic_DNA"/>
</dbReference>
<organism evidence="2 3">
    <name type="scientific">Azomonas macrocytogenes</name>
    <name type="common">Azotobacter macrocytogenes</name>
    <dbReference type="NCBI Taxonomy" id="69962"/>
    <lineage>
        <taxon>Bacteria</taxon>
        <taxon>Pseudomonadati</taxon>
        <taxon>Pseudomonadota</taxon>
        <taxon>Gammaproteobacteria</taxon>
        <taxon>Pseudomonadales</taxon>
        <taxon>Pseudomonadaceae</taxon>
        <taxon>Azomonas</taxon>
    </lineage>
</organism>
<gene>
    <name evidence="2" type="ORF">FHR87_002134</name>
</gene>
<reference evidence="2 3" key="1">
    <citation type="submission" date="2020-08" db="EMBL/GenBank/DDBJ databases">
        <title>Genomic Encyclopedia of Type Strains, Phase III (KMG-III): the genomes of soil and plant-associated and newly described type strains.</title>
        <authorList>
            <person name="Whitman W."/>
        </authorList>
    </citation>
    <scope>NUCLEOTIDE SEQUENCE [LARGE SCALE GENOMIC DNA]</scope>
    <source>
        <strain evidence="2 3">CECT 4462</strain>
    </source>
</reference>
<feature type="domain" description="HNH nuclease" evidence="1">
    <location>
        <begin position="214"/>
        <end position="266"/>
    </location>
</feature>
<comment type="caution">
    <text evidence="2">The sequence shown here is derived from an EMBL/GenBank/DDBJ whole genome shotgun (WGS) entry which is preliminary data.</text>
</comment>
<protein>
    <recommendedName>
        <fullName evidence="1">HNH nuclease domain-containing protein</fullName>
    </recommendedName>
</protein>
<name>A0A839T2G0_AZOMA</name>
<dbReference type="AlphaFoldDB" id="A0A839T2G0"/>
<accession>A0A839T2G0</accession>
<keyword evidence="3" id="KW-1185">Reference proteome</keyword>
<dbReference type="InterPro" id="IPR003615">
    <property type="entry name" value="HNH_nuc"/>
</dbReference>
<sequence>MSKYAPRFWWVNHKQTFKAEVEGGYIWSPKANQNGARNQTYDNLTLVQSGDIVVSYADTLIKTIGIVTGAHHEAPKPEAFGLVGENWSNIGWLVPVEWVLLKAPLSPKAHIVLIQPLLPVKNSPLQASGNGNQGCYLAHISLELGHLILQLAKMGDSSAVQIISELKMQTLADEQQRAIESAADTPETVKEQLIRARCGQGLFRQKVLAIEPRCRLTGVDDQSFLIASHIRPWRDCENDERLDGNNGLMLAPHVDKLFDRGWISFEDSGDLLVAKVAEPVLEAWGIKLSINVGTFTAKQVAYLAYHRKVVFRGKHSV</sequence>
<evidence type="ECO:0000313" key="3">
    <source>
        <dbReference type="Proteomes" id="UP000549250"/>
    </source>
</evidence>
<dbReference type="Proteomes" id="UP000549250">
    <property type="component" value="Unassembled WGS sequence"/>
</dbReference>
<evidence type="ECO:0000259" key="1">
    <source>
        <dbReference type="Pfam" id="PF13391"/>
    </source>
</evidence>
<proteinExistence type="predicted"/>
<dbReference type="RefSeq" id="WP_183166652.1">
    <property type="nucleotide sequence ID" value="NZ_JACHXI010000009.1"/>
</dbReference>